<dbReference type="EMBL" id="MK522038">
    <property type="protein sequence ID" value="QOR60458.1"/>
    <property type="molecule type" value="Genomic_DNA"/>
</dbReference>
<name>A0A7S6NYI5_9PHYC</name>
<reference evidence="1" key="1">
    <citation type="submission" date="2019-02" db="EMBL/GenBank/DDBJ databases">
        <authorList>
            <person name="Bachy C."/>
            <person name="Yung C.-M."/>
            <person name="Roux S."/>
            <person name="Sullivan M.B."/>
            <person name="Worden A.Z."/>
        </authorList>
    </citation>
    <scope>NUCLEOTIDE SEQUENCE</scope>
    <source>
        <strain evidence="1">BII-V2</strain>
    </source>
</reference>
<proteinExistence type="predicted"/>
<sequence length="132" mass="14864">MAYQLQPGLKIVEDKAVPKVCATEEVFVYPQPSTLNYGSSRPNTMLYGTAPFMAGKGSPAQFIETSDALRPQSTSQFNKILAKTYEKNFHPLQNVECKVPLRTRTYEPSSTRAEVQNGLFQQRYVNKNLAKK</sequence>
<evidence type="ECO:0000313" key="1">
    <source>
        <dbReference type="EMBL" id="QOR60458.1"/>
    </source>
</evidence>
<accession>A0A7S6NYI5</accession>
<organism evidence="1">
    <name type="scientific">Bathycoccus sp. RCC716 virus 2</name>
    <dbReference type="NCBI Taxonomy" id="2530039"/>
    <lineage>
        <taxon>Viruses</taxon>
        <taxon>Varidnaviria</taxon>
        <taxon>Bamfordvirae</taxon>
        <taxon>Nucleocytoviricota</taxon>
        <taxon>Megaviricetes</taxon>
        <taxon>Algavirales</taxon>
        <taxon>Phycodnaviridae</taxon>
        <taxon>Prasinovirus</taxon>
    </lineage>
</organism>
<protein>
    <submittedName>
        <fullName evidence="1">Uncharacterized protein</fullName>
    </submittedName>
</protein>